<evidence type="ECO:0000313" key="2">
    <source>
        <dbReference type="EMBL" id="ONI06062.1"/>
    </source>
</evidence>
<protein>
    <submittedName>
        <fullName evidence="2">Uncharacterized protein</fullName>
    </submittedName>
</protein>
<sequence length="71" mass="8685">MMQEKERIEKERKIREGENRKAVTQSEIRKTRGQKNWDKLFDQCTKITHPSTMRHIYTSSTKIVRYQKYPI</sequence>
<dbReference type="Proteomes" id="UP000006882">
    <property type="component" value="Chromosome G5"/>
</dbReference>
<feature type="region of interest" description="Disordered" evidence="1">
    <location>
        <begin position="1"/>
        <end position="29"/>
    </location>
</feature>
<dbReference type="Gramene" id="ONI06062">
    <property type="protein sequence ID" value="ONI06062"/>
    <property type="gene ID" value="PRUPE_5G037700"/>
</dbReference>
<evidence type="ECO:0000313" key="3">
    <source>
        <dbReference type="Proteomes" id="UP000006882"/>
    </source>
</evidence>
<name>A0A251P3E2_PRUPE</name>
<dbReference type="AlphaFoldDB" id="A0A251P3E2"/>
<accession>A0A251P3E2</accession>
<proteinExistence type="predicted"/>
<keyword evidence="3" id="KW-1185">Reference proteome</keyword>
<gene>
    <name evidence="2" type="ORF">PRUPE_5G037700</name>
</gene>
<evidence type="ECO:0000256" key="1">
    <source>
        <dbReference type="SAM" id="MobiDB-lite"/>
    </source>
</evidence>
<reference evidence="2 3" key="1">
    <citation type="journal article" date="2013" name="Nat. Genet.">
        <title>The high-quality draft genome of peach (Prunus persica) identifies unique patterns of genetic diversity, domestication and genome evolution.</title>
        <authorList>
            <consortium name="International Peach Genome Initiative"/>
            <person name="Verde I."/>
            <person name="Abbott A.G."/>
            <person name="Scalabrin S."/>
            <person name="Jung S."/>
            <person name="Shu S."/>
            <person name="Marroni F."/>
            <person name="Zhebentyayeva T."/>
            <person name="Dettori M.T."/>
            <person name="Grimwood J."/>
            <person name="Cattonaro F."/>
            <person name="Zuccolo A."/>
            <person name="Rossini L."/>
            <person name="Jenkins J."/>
            <person name="Vendramin E."/>
            <person name="Meisel L.A."/>
            <person name="Decroocq V."/>
            <person name="Sosinski B."/>
            <person name="Prochnik S."/>
            <person name="Mitros T."/>
            <person name="Policriti A."/>
            <person name="Cipriani G."/>
            <person name="Dondini L."/>
            <person name="Ficklin S."/>
            <person name="Goodstein D.M."/>
            <person name="Xuan P."/>
            <person name="Del Fabbro C."/>
            <person name="Aramini V."/>
            <person name="Copetti D."/>
            <person name="Gonzalez S."/>
            <person name="Horner D.S."/>
            <person name="Falchi R."/>
            <person name="Lucas S."/>
            <person name="Mica E."/>
            <person name="Maldonado J."/>
            <person name="Lazzari B."/>
            <person name="Bielenberg D."/>
            <person name="Pirona R."/>
            <person name="Miculan M."/>
            <person name="Barakat A."/>
            <person name="Testolin R."/>
            <person name="Stella A."/>
            <person name="Tartarini S."/>
            <person name="Tonutti P."/>
            <person name="Arus P."/>
            <person name="Orellana A."/>
            <person name="Wells C."/>
            <person name="Main D."/>
            <person name="Vizzotto G."/>
            <person name="Silva H."/>
            <person name="Salamini F."/>
            <person name="Schmutz J."/>
            <person name="Morgante M."/>
            <person name="Rokhsar D.S."/>
        </authorList>
    </citation>
    <scope>NUCLEOTIDE SEQUENCE [LARGE SCALE GENOMIC DNA]</scope>
    <source>
        <strain evidence="3">cv. Nemared</strain>
    </source>
</reference>
<dbReference type="EMBL" id="CM007655">
    <property type="protein sequence ID" value="ONI06062.1"/>
    <property type="molecule type" value="Genomic_DNA"/>
</dbReference>
<organism evidence="2 3">
    <name type="scientific">Prunus persica</name>
    <name type="common">Peach</name>
    <name type="synonym">Amygdalus persica</name>
    <dbReference type="NCBI Taxonomy" id="3760"/>
    <lineage>
        <taxon>Eukaryota</taxon>
        <taxon>Viridiplantae</taxon>
        <taxon>Streptophyta</taxon>
        <taxon>Embryophyta</taxon>
        <taxon>Tracheophyta</taxon>
        <taxon>Spermatophyta</taxon>
        <taxon>Magnoliopsida</taxon>
        <taxon>eudicotyledons</taxon>
        <taxon>Gunneridae</taxon>
        <taxon>Pentapetalae</taxon>
        <taxon>rosids</taxon>
        <taxon>fabids</taxon>
        <taxon>Rosales</taxon>
        <taxon>Rosaceae</taxon>
        <taxon>Amygdaloideae</taxon>
        <taxon>Amygdaleae</taxon>
        <taxon>Prunus</taxon>
    </lineage>
</organism>